<evidence type="ECO:0000313" key="4">
    <source>
        <dbReference type="Proteomes" id="UP000746751"/>
    </source>
</evidence>
<keyword evidence="2" id="KW-0812">Transmembrane</keyword>
<dbReference type="Gene3D" id="1.25.40.10">
    <property type="entry name" value="Tetratricopeptide repeat domain"/>
    <property type="match status" value="2"/>
</dbReference>
<dbReference type="Pfam" id="PF13432">
    <property type="entry name" value="TPR_16"/>
    <property type="match status" value="2"/>
</dbReference>
<feature type="transmembrane region" description="Helical" evidence="2">
    <location>
        <begin position="303"/>
        <end position="324"/>
    </location>
</feature>
<evidence type="ECO:0000256" key="2">
    <source>
        <dbReference type="SAM" id="Phobius"/>
    </source>
</evidence>
<gene>
    <name evidence="3" type="ORF">K8U80_10660</name>
</gene>
<evidence type="ECO:0000313" key="3">
    <source>
        <dbReference type="EMBL" id="HJG31838.1"/>
    </source>
</evidence>
<feature type="region of interest" description="Disordered" evidence="1">
    <location>
        <begin position="247"/>
        <end position="267"/>
    </location>
</feature>
<dbReference type="AlphaFoldDB" id="A0A921ITL5"/>
<organism evidence="3 4">
    <name type="scientific">Collinsella ihumii</name>
    <dbReference type="NCBI Taxonomy" id="1720204"/>
    <lineage>
        <taxon>Bacteria</taxon>
        <taxon>Bacillati</taxon>
        <taxon>Actinomycetota</taxon>
        <taxon>Coriobacteriia</taxon>
        <taxon>Coriobacteriales</taxon>
        <taxon>Coriobacteriaceae</taxon>
        <taxon>Collinsella</taxon>
    </lineage>
</organism>
<accession>A0A921ITL5</accession>
<keyword evidence="2" id="KW-0472">Membrane</keyword>
<feature type="compositionally biased region" description="Low complexity" evidence="1">
    <location>
        <begin position="435"/>
        <end position="451"/>
    </location>
</feature>
<dbReference type="SUPFAM" id="SSF48452">
    <property type="entry name" value="TPR-like"/>
    <property type="match status" value="1"/>
</dbReference>
<feature type="compositionally biased region" description="Acidic residues" evidence="1">
    <location>
        <begin position="489"/>
        <end position="498"/>
    </location>
</feature>
<reference evidence="3" key="2">
    <citation type="submission" date="2021-09" db="EMBL/GenBank/DDBJ databases">
        <authorList>
            <person name="Gilroy R."/>
        </authorList>
    </citation>
    <scope>NUCLEOTIDE SEQUENCE</scope>
    <source>
        <strain evidence="3">ChiGjej2B2-7701</strain>
    </source>
</reference>
<evidence type="ECO:0000256" key="1">
    <source>
        <dbReference type="SAM" id="MobiDB-lite"/>
    </source>
</evidence>
<sequence length="498" mass="51544">MNAQYFDRARAALRSGDYSAAASMFLACKEPGEVAGEVDHLRGNALMKLGLYADAEAAYTEALEDAAYGKAGALLTNRGKAQAARGDYEAAVESFTAATKDASYATPYKAHLGLANALLKLDRVTDAGVAFRSAAIDGANPAPASALASLGDCFVKLGRPADAVESYLTALDYVSPHDDPRAIEAGLGIAYAAAGRSNDAVDAFNRATSDGIYQLDSDQQTAFEQAKEDVANRAAIVAQRQAAAPAAGYGAPQPVDPLDPTGSTGGFMPDPSDTGFFTMTESEMIQQDRRETKIRRKKRHTGLKVFIVLLLLIIIAAGGLGFAYTRGFGFPSQQDAISGLLQAVNSGEDANQYLSPNLSDDAKSLITSSLEGLGDATATVTGLDAGMTESDATVDVTMPQGGTVTYQVHFVRSSNHIGWAVESLTMDFGTDDQQAVDTTGTTTDETGTDAGSLSTDLGSTDVASDTTGADDTASTDQSADGTAGATDGDAADDTADTM</sequence>
<feature type="compositionally biased region" description="Low complexity" evidence="1">
    <location>
        <begin position="459"/>
        <end position="488"/>
    </location>
</feature>
<keyword evidence="2" id="KW-1133">Transmembrane helix</keyword>
<feature type="region of interest" description="Disordered" evidence="1">
    <location>
        <begin position="435"/>
        <end position="498"/>
    </location>
</feature>
<protein>
    <submittedName>
        <fullName evidence="3">Tetratricopeptide repeat protein</fullName>
    </submittedName>
</protein>
<dbReference type="Proteomes" id="UP000746751">
    <property type="component" value="Unassembled WGS sequence"/>
</dbReference>
<dbReference type="SMART" id="SM00028">
    <property type="entry name" value="TPR"/>
    <property type="match status" value="3"/>
</dbReference>
<dbReference type="InterPro" id="IPR011990">
    <property type="entry name" value="TPR-like_helical_dom_sf"/>
</dbReference>
<proteinExistence type="predicted"/>
<dbReference type="InterPro" id="IPR019734">
    <property type="entry name" value="TPR_rpt"/>
</dbReference>
<reference evidence="3" key="1">
    <citation type="journal article" date="2021" name="PeerJ">
        <title>Extensive microbial diversity within the chicken gut microbiome revealed by metagenomics and culture.</title>
        <authorList>
            <person name="Gilroy R."/>
            <person name="Ravi A."/>
            <person name="Getino M."/>
            <person name="Pursley I."/>
            <person name="Horton D.L."/>
            <person name="Alikhan N.F."/>
            <person name="Baker D."/>
            <person name="Gharbi K."/>
            <person name="Hall N."/>
            <person name="Watson M."/>
            <person name="Adriaenssens E.M."/>
            <person name="Foster-Nyarko E."/>
            <person name="Jarju S."/>
            <person name="Secka A."/>
            <person name="Antonio M."/>
            <person name="Oren A."/>
            <person name="Chaudhuri R.R."/>
            <person name="La Ragione R."/>
            <person name="Hildebrand F."/>
            <person name="Pallen M.J."/>
        </authorList>
    </citation>
    <scope>NUCLEOTIDE SEQUENCE</scope>
    <source>
        <strain evidence="3">ChiGjej2B2-7701</strain>
    </source>
</reference>
<comment type="caution">
    <text evidence="3">The sequence shown here is derived from an EMBL/GenBank/DDBJ whole genome shotgun (WGS) entry which is preliminary data.</text>
</comment>
<dbReference type="EMBL" id="DYVF01000062">
    <property type="protein sequence ID" value="HJG31838.1"/>
    <property type="molecule type" value="Genomic_DNA"/>
</dbReference>
<name>A0A921ITL5_9ACTN</name>